<comment type="similarity">
    <text evidence="1">Belongs to the PEP-utilizing enzyme family.</text>
</comment>
<sequence length="540" mass="61935">MGDIKLGINPKRELFVWGPIEGAWQYPSYWVLTYFSRFPKTYGVHWPEALFAFNHHKMTYICEYDALRAAGWRVMEKWILPDEKYNLVRGRFDQAVKQLLALNHKIMQMIDPHPALPGACAHSARLRPPRERNKVRGALNAELYHQWKEAYLDFWNHGTVSELANWGGEKFLMDALKKRGLAGQEYLQALEVLSAPSELGFFQEEERDLLRIALMHNPPQPSLILREGDLLKPPLKVRGGRGSYEVGDDNLMNDLKKHAQKYFWLHNSYYGAQVLNVADFAKRLKEEIKKGHIQERLRAIEKAPQERARAKEAMIKKLEFSKLEATVARKLGQTISWQDERKKYVWQANQVIDIWLQEVAKRARAPLVMCKDLMPEEIEAVLSGAKVNVRRLAQKRRVSVMHLEWRKGTLRVYADKDALKRLVPFERRATSGIAEVQGLVVSRGLKVRGRVRLIFSPHKEQQRMKQGDILVTAMTSPDYIVVMKRAAAIVTDEGGMTSHAAVVSRELGIPCIVGTKVATQVFKDGDLVEVDAYKGLVKKL</sequence>
<dbReference type="EMBL" id="MGEJ01000012">
    <property type="protein sequence ID" value="OGL80957.1"/>
    <property type="molecule type" value="Genomic_DNA"/>
</dbReference>
<reference evidence="5 6" key="1">
    <citation type="journal article" date="2016" name="Nat. Commun.">
        <title>Thousands of microbial genomes shed light on interconnected biogeochemical processes in an aquifer system.</title>
        <authorList>
            <person name="Anantharaman K."/>
            <person name="Brown C.T."/>
            <person name="Hug L.A."/>
            <person name="Sharon I."/>
            <person name="Castelle C.J."/>
            <person name="Probst A.J."/>
            <person name="Thomas B.C."/>
            <person name="Singh A."/>
            <person name="Wilkins M.J."/>
            <person name="Karaoz U."/>
            <person name="Brodie E.L."/>
            <person name="Williams K.H."/>
            <person name="Hubbard S.S."/>
            <person name="Banfield J.F."/>
        </authorList>
    </citation>
    <scope>NUCLEOTIDE SEQUENCE [LARGE SCALE GENOMIC DNA]</scope>
</reference>
<dbReference type="PANTHER" id="PTHR43030:SF1">
    <property type="entry name" value="PHOSPHOENOLPYRUVATE SYNTHASE"/>
    <property type="match status" value="1"/>
</dbReference>
<dbReference type="PROSITE" id="PS00370">
    <property type="entry name" value="PEP_ENZYMES_PHOS_SITE"/>
    <property type="match status" value="1"/>
</dbReference>
<comment type="caution">
    <text evidence="5">The sequence shown here is derived from an EMBL/GenBank/DDBJ whole genome shotgun (WGS) entry which is preliminary data.</text>
</comment>
<evidence type="ECO:0000313" key="6">
    <source>
        <dbReference type="Proteomes" id="UP000176897"/>
    </source>
</evidence>
<protein>
    <recommendedName>
        <fullName evidence="4">PEP-utilising enzyme mobile domain-containing protein</fullName>
    </recommendedName>
</protein>
<keyword evidence="3" id="KW-0067">ATP-binding</keyword>
<dbReference type="Pfam" id="PF00391">
    <property type="entry name" value="PEP-utilizers"/>
    <property type="match status" value="1"/>
</dbReference>
<organism evidence="5 6">
    <name type="scientific">Candidatus Uhrbacteria bacterium RIFCSPLOWO2_01_FULL_47_24</name>
    <dbReference type="NCBI Taxonomy" id="1802401"/>
    <lineage>
        <taxon>Bacteria</taxon>
        <taxon>Candidatus Uhriibacteriota</taxon>
    </lineage>
</organism>
<dbReference type="STRING" id="1802401.A3B21_03250"/>
<gene>
    <name evidence="5" type="ORF">A3B21_03250</name>
</gene>
<dbReference type="Gene3D" id="3.50.30.10">
    <property type="entry name" value="Phosphohistidine domain"/>
    <property type="match status" value="1"/>
</dbReference>
<evidence type="ECO:0000259" key="4">
    <source>
        <dbReference type="Pfam" id="PF00391"/>
    </source>
</evidence>
<dbReference type="InterPro" id="IPR036637">
    <property type="entry name" value="Phosphohistidine_dom_sf"/>
</dbReference>
<evidence type="ECO:0000313" key="5">
    <source>
        <dbReference type="EMBL" id="OGL80957.1"/>
    </source>
</evidence>
<evidence type="ECO:0000256" key="3">
    <source>
        <dbReference type="ARBA" id="ARBA00022840"/>
    </source>
</evidence>
<keyword evidence="2" id="KW-0547">Nucleotide-binding</keyword>
<dbReference type="InterPro" id="IPR018274">
    <property type="entry name" value="PEP_util_AS"/>
</dbReference>
<name>A0A1F7UTF8_9BACT</name>
<evidence type="ECO:0000256" key="2">
    <source>
        <dbReference type="ARBA" id="ARBA00022741"/>
    </source>
</evidence>
<dbReference type="PANTHER" id="PTHR43030">
    <property type="entry name" value="PHOSPHOENOLPYRUVATE SYNTHASE"/>
    <property type="match status" value="1"/>
</dbReference>
<dbReference type="SUPFAM" id="SSF52009">
    <property type="entry name" value="Phosphohistidine domain"/>
    <property type="match status" value="1"/>
</dbReference>
<feature type="domain" description="PEP-utilising enzyme mobile" evidence="4">
    <location>
        <begin position="465"/>
        <end position="535"/>
    </location>
</feature>
<proteinExistence type="inferred from homology"/>
<dbReference type="InterPro" id="IPR008279">
    <property type="entry name" value="PEP-util_enz_mobile_dom"/>
</dbReference>
<accession>A0A1F7UTF8</accession>
<dbReference type="Proteomes" id="UP000176897">
    <property type="component" value="Unassembled WGS sequence"/>
</dbReference>
<dbReference type="AlphaFoldDB" id="A0A1F7UTF8"/>
<evidence type="ECO:0000256" key="1">
    <source>
        <dbReference type="ARBA" id="ARBA00007837"/>
    </source>
</evidence>
<dbReference type="GO" id="GO:0008986">
    <property type="term" value="F:pyruvate, water dikinase activity"/>
    <property type="evidence" value="ECO:0007669"/>
    <property type="project" value="InterPro"/>
</dbReference>
<dbReference type="GO" id="GO:0005524">
    <property type="term" value="F:ATP binding"/>
    <property type="evidence" value="ECO:0007669"/>
    <property type="project" value="UniProtKB-KW"/>
</dbReference>
<dbReference type="InterPro" id="IPR006319">
    <property type="entry name" value="PEP_synth"/>
</dbReference>